<dbReference type="Pfam" id="PF13450">
    <property type="entry name" value="NAD_binding_8"/>
    <property type="match status" value="1"/>
</dbReference>
<evidence type="ECO:0000313" key="4">
    <source>
        <dbReference type="Proteomes" id="UP000306274"/>
    </source>
</evidence>
<name>A0ABY2PJH8_9ACTN</name>
<comment type="similarity">
    <text evidence="1">Belongs to the flavin monoamine oxidase family.</text>
</comment>
<evidence type="ECO:0000256" key="1">
    <source>
        <dbReference type="ARBA" id="ARBA00005995"/>
    </source>
</evidence>
<reference evidence="3 4" key="1">
    <citation type="submission" date="2019-04" db="EMBL/GenBank/DDBJ databases">
        <title>Streptomyces rhizosphaericola sp. nov., an actinobacterium isolated from the wheat rhizosphere.</title>
        <authorList>
            <person name="Vargas Hoyos H.A."/>
            <person name="Santos S.N."/>
            <person name="Genuario D.B."/>
            <person name="Melo I.S."/>
            <person name="Da Silva L.J."/>
            <person name="Da Silva F.S.P."/>
            <person name="Zucchi T.D."/>
        </authorList>
    </citation>
    <scope>NUCLEOTIDE SEQUENCE [LARGE SCALE GENOMIC DNA]</scope>
    <source>
        <strain evidence="3 4">1AS2c</strain>
    </source>
</reference>
<feature type="domain" description="Amine oxidase" evidence="2">
    <location>
        <begin position="39"/>
        <end position="77"/>
    </location>
</feature>
<dbReference type="Pfam" id="PF01593">
    <property type="entry name" value="Amino_oxidase"/>
    <property type="match status" value="1"/>
</dbReference>
<dbReference type="InterPro" id="IPR002937">
    <property type="entry name" value="Amino_oxidase"/>
</dbReference>
<dbReference type="EMBL" id="SRZK01000042">
    <property type="protein sequence ID" value="TGZ11011.1"/>
    <property type="molecule type" value="Genomic_DNA"/>
</dbReference>
<dbReference type="PANTHER" id="PTHR43563:SF1">
    <property type="entry name" value="AMINE OXIDASE [FLAVIN-CONTAINING] B"/>
    <property type="match status" value="1"/>
</dbReference>
<evidence type="ECO:0000313" key="3">
    <source>
        <dbReference type="EMBL" id="TGZ11011.1"/>
    </source>
</evidence>
<gene>
    <name evidence="3" type="ORF">E5Z02_06975</name>
</gene>
<dbReference type="Gene3D" id="3.50.50.60">
    <property type="entry name" value="FAD/NAD(P)-binding domain"/>
    <property type="match status" value="2"/>
</dbReference>
<evidence type="ECO:0000259" key="2">
    <source>
        <dbReference type="Pfam" id="PF01593"/>
    </source>
</evidence>
<accession>A0ABY2PJH8</accession>
<dbReference type="InterPro" id="IPR050703">
    <property type="entry name" value="Flavin_MAO"/>
</dbReference>
<comment type="caution">
    <text evidence="3">The sequence shown here is derived from an EMBL/GenBank/DDBJ whole genome shotgun (WGS) entry which is preliminary data.</text>
</comment>
<dbReference type="SUPFAM" id="SSF51905">
    <property type="entry name" value="FAD/NAD(P)-binding domain"/>
    <property type="match status" value="2"/>
</dbReference>
<proteinExistence type="inferred from homology"/>
<keyword evidence="4" id="KW-1185">Reference proteome</keyword>
<organism evidence="3 4">
    <name type="scientific">Streptomyces rhizosphaericola</name>
    <dbReference type="NCBI Taxonomy" id="2564098"/>
    <lineage>
        <taxon>Bacteria</taxon>
        <taxon>Bacillati</taxon>
        <taxon>Actinomycetota</taxon>
        <taxon>Actinomycetes</taxon>
        <taxon>Kitasatosporales</taxon>
        <taxon>Streptomycetaceae</taxon>
        <taxon>Streptomyces</taxon>
    </lineage>
</organism>
<sequence length="87" mass="8630">MGAGLSGLTAARALHGRGVDVLVLESADRVGGRALGISPLPHAPLGPVHWAGTETADEHAGYLEGAIASGVRAAREVADALAAGRGR</sequence>
<dbReference type="InterPro" id="IPR036188">
    <property type="entry name" value="FAD/NAD-bd_sf"/>
</dbReference>
<dbReference type="Proteomes" id="UP000306274">
    <property type="component" value="Unassembled WGS sequence"/>
</dbReference>
<protein>
    <recommendedName>
        <fullName evidence="2">Amine oxidase domain-containing protein</fullName>
    </recommendedName>
</protein>
<dbReference type="PANTHER" id="PTHR43563">
    <property type="entry name" value="AMINE OXIDASE"/>
    <property type="match status" value="1"/>
</dbReference>